<keyword evidence="7" id="KW-0175">Coiled coil</keyword>
<dbReference type="Pfam" id="PF16450">
    <property type="entry name" value="Prot_ATP_ID_OB_C"/>
    <property type="match status" value="1"/>
</dbReference>
<dbReference type="GO" id="GO:0016887">
    <property type="term" value="F:ATP hydrolysis activity"/>
    <property type="evidence" value="ECO:0007669"/>
    <property type="project" value="InterPro"/>
</dbReference>
<keyword evidence="10" id="KW-1185">Reference proteome</keyword>
<keyword evidence="3" id="KW-0963">Cytoplasm</keyword>
<dbReference type="PANTHER" id="PTHR23073">
    <property type="entry name" value="26S PROTEASOME REGULATORY SUBUNIT"/>
    <property type="match status" value="1"/>
</dbReference>
<sequence length="1050" mass="118980">MRAKLFNRYKNKYCYSREMAEIDHLKGYLSKYICSLTSLSKASSFDESVQLFLEKSNIYQYRVHLLRLTALFISDHSHFKMYLSTVEEIIDSGSETFENEAIIYFSVDYIDQHLFLFKNAFEYSYGLKAMSQWLALVHTLIYGYNGLRLTQVGRLLERNGGLMSKTETGTYNMSIFNSGFYVDGKSDSSHIPNNLNAIFEMDMQSVGGKETALLKDNFGEFERMWANSSRMTSGKINSLISAAKVLNDRTDESESSNKSKNINSAFNDISEAAEQIDMVNIKISDKERTRIKERLNKLRRKTKVILEGIKKLDVNDDVVTETLFEILKMRKMGFDILNKEHIREFFERTLVVDDLKNHQTGGTGTVLGGTKKLGSGGQKKTKDSAGLPFSKAKVETKKVEVTKTAKKASFAKKQFKLGTKAPPPPPPKKVVKATIAPSNRARLKKLLWEAIEDEKAASQMYREDISGLVVIDPNLIKQDFVLANPLTKSNVEEKAAKVTVKKLFSDPKRHHNMSIATAKLAKLNWNILKQALIDLNPEIIDPEVSCELNETTVSGIRVSTLNKFYEYKTTKKPIISLLEYLVTIMRNNGAQDDLLMHEELFDLEPAVKIDLKGLKGRIDELSNTLNTILNKLTAIDNNADEVVKQLVAFFTQAVTTVKSSNYAKNKSDKDKFLELCELKSEYEFLERKNNFLRLEQEQLKEKIGQMHSEIKRVQHVPLLVGQFQELIDENHAIVQGMGGVSFYVRILDTINKELLKPAVSVAMHRQSQAIVEILPNNVDVSIRNYQVSEKPDVKYTDIGGLEIQKQEIREAVELPLLCPELYENIGIEAPNGVLLYGPPGTGKTMLAKAVASSSSASFFSVVGSEFVQKYLGEGPKMVRDVFKFAKEQAPSIIFIDEVDTIATKRYDAQTGADREVQRILLELLNQMDGFDRKNKVKVIMATNRIDTLDPALLRPGRLDRKIEFPLPDKRQRRLIFQSCTAKMNLGAEVDLQEFFNRPGAISAADIAAVCQAAGMHAIRNNRYIVLHKDFERGWEDHIKSKQQTMDFYSM</sequence>
<evidence type="ECO:0000313" key="10">
    <source>
        <dbReference type="Proteomes" id="UP000515146"/>
    </source>
</evidence>
<dbReference type="InterPro" id="IPR003959">
    <property type="entry name" value="ATPase_AAA_core"/>
</dbReference>
<dbReference type="InterPro" id="IPR003960">
    <property type="entry name" value="ATPase_AAA_CS"/>
</dbReference>
<dbReference type="Proteomes" id="UP000515146">
    <property type="component" value="Unplaced"/>
</dbReference>
<organism evidence="10 11">
    <name type="scientific">Dermatophagoides pteronyssinus</name>
    <name type="common">European house dust mite</name>
    <dbReference type="NCBI Taxonomy" id="6956"/>
    <lineage>
        <taxon>Eukaryota</taxon>
        <taxon>Metazoa</taxon>
        <taxon>Ecdysozoa</taxon>
        <taxon>Arthropoda</taxon>
        <taxon>Chelicerata</taxon>
        <taxon>Arachnida</taxon>
        <taxon>Acari</taxon>
        <taxon>Acariformes</taxon>
        <taxon>Sarcoptiformes</taxon>
        <taxon>Astigmata</taxon>
        <taxon>Psoroptidia</taxon>
        <taxon>Analgoidea</taxon>
        <taxon>Pyroglyphidae</taxon>
        <taxon>Dermatophagoidinae</taxon>
        <taxon>Dermatophagoides</taxon>
    </lineage>
</organism>
<dbReference type="InterPro" id="IPR050221">
    <property type="entry name" value="26S_Proteasome_ATPase"/>
</dbReference>
<keyword evidence="4" id="KW-0547">Nucleotide-binding</keyword>
<feature type="coiled-coil region" evidence="7">
    <location>
        <begin position="611"/>
        <end position="638"/>
    </location>
</feature>
<comment type="subcellular location">
    <subcellularLocation>
        <location evidence="1">Cytoplasm</location>
    </subcellularLocation>
</comment>
<evidence type="ECO:0000313" key="11">
    <source>
        <dbReference type="RefSeq" id="XP_027193584.1"/>
    </source>
</evidence>
<dbReference type="AlphaFoldDB" id="A0A6P6XNY8"/>
<name>A0A6P6XNY8_DERPT</name>
<dbReference type="Gene3D" id="2.40.50.140">
    <property type="entry name" value="Nucleic acid-binding proteins"/>
    <property type="match status" value="1"/>
</dbReference>
<evidence type="ECO:0000259" key="9">
    <source>
        <dbReference type="SMART" id="SM00382"/>
    </source>
</evidence>
<evidence type="ECO:0000256" key="8">
    <source>
        <dbReference type="SAM" id="MobiDB-lite"/>
    </source>
</evidence>
<dbReference type="InterPro" id="IPR027417">
    <property type="entry name" value="P-loop_NTPase"/>
</dbReference>
<feature type="domain" description="AAA+ ATPase" evidence="9">
    <location>
        <begin position="829"/>
        <end position="968"/>
    </location>
</feature>
<evidence type="ECO:0000256" key="6">
    <source>
        <dbReference type="ARBA" id="ARBA00022942"/>
    </source>
</evidence>
<dbReference type="GO" id="GO:0000502">
    <property type="term" value="C:proteasome complex"/>
    <property type="evidence" value="ECO:0007669"/>
    <property type="project" value="UniProtKB-KW"/>
</dbReference>
<evidence type="ECO:0000256" key="4">
    <source>
        <dbReference type="ARBA" id="ARBA00022741"/>
    </source>
</evidence>
<dbReference type="KEGG" id="dpte:113788319"/>
<accession>A0A6P6XNY8</accession>
<comment type="similarity">
    <text evidence="2">Belongs to the AAA ATPase family.</text>
</comment>
<dbReference type="InterPro" id="IPR042201">
    <property type="entry name" value="FH2_Formin_sf"/>
</dbReference>
<dbReference type="InterPro" id="IPR003593">
    <property type="entry name" value="AAA+_ATPase"/>
</dbReference>
<dbReference type="GO" id="GO:0005737">
    <property type="term" value="C:cytoplasm"/>
    <property type="evidence" value="ECO:0007669"/>
    <property type="project" value="UniProtKB-SubCell"/>
</dbReference>
<evidence type="ECO:0000256" key="3">
    <source>
        <dbReference type="ARBA" id="ARBA00022490"/>
    </source>
</evidence>
<dbReference type="InterPro" id="IPR012340">
    <property type="entry name" value="NA-bd_OB-fold"/>
</dbReference>
<dbReference type="PROSITE" id="PS00674">
    <property type="entry name" value="AAA"/>
    <property type="match status" value="1"/>
</dbReference>
<proteinExistence type="inferred from homology"/>
<reference evidence="11" key="1">
    <citation type="submission" date="2025-08" db="UniProtKB">
        <authorList>
            <consortium name="RefSeq"/>
        </authorList>
    </citation>
    <scope>IDENTIFICATION</scope>
    <source>
        <strain evidence="11">Airmid</strain>
    </source>
</reference>
<dbReference type="InParanoid" id="A0A6P6XNY8"/>
<evidence type="ECO:0000256" key="5">
    <source>
        <dbReference type="ARBA" id="ARBA00022840"/>
    </source>
</evidence>
<dbReference type="SMART" id="SM00382">
    <property type="entry name" value="AAA"/>
    <property type="match status" value="1"/>
</dbReference>
<keyword evidence="5" id="KW-0067">ATP-binding</keyword>
<dbReference type="Gene3D" id="1.20.58.2220">
    <property type="entry name" value="Formin, FH2 domain"/>
    <property type="match status" value="1"/>
</dbReference>
<evidence type="ECO:0000256" key="2">
    <source>
        <dbReference type="ARBA" id="ARBA00006914"/>
    </source>
</evidence>
<dbReference type="SUPFAM" id="SSF52540">
    <property type="entry name" value="P-loop containing nucleoside triphosphate hydrolases"/>
    <property type="match status" value="1"/>
</dbReference>
<dbReference type="SUPFAM" id="SSF101447">
    <property type="entry name" value="Formin homology 2 domain (FH2 domain)"/>
    <property type="match status" value="1"/>
</dbReference>
<dbReference type="FunFam" id="3.40.50.300:FF:000033">
    <property type="entry name" value="26S protease regulatory subunit 6B"/>
    <property type="match status" value="1"/>
</dbReference>
<dbReference type="InterPro" id="IPR032501">
    <property type="entry name" value="Prot_ATP_ID_OB_2nd"/>
</dbReference>
<dbReference type="Gene3D" id="3.40.50.300">
    <property type="entry name" value="P-loop containing nucleotide triphosphate hydrolases"/>
    <property type="match status" value="1"/>
</dbReference>
<protein>
    <submittedName>
        <fullName evidence="11">Uncharacterized protein LOC113788319</fullName>
    </submittedName>
</protein>
<gene>
    <name evidence="11" type="primary">LOC113788319</name>
</gene>
<dbReference type="GO" id="GO:0005524">
    <property type="term" value="F:ATP binding"/>
    <property type="evidence" value="ECO:0007669"/>
    <property type="project" value="UniProtKB-KW"/>
</dbReference>
<dbReference type="Gene3D" id="1.10.8.60">
    <property type="match status" value="1"/>
</dbReference>
<dbReference type="Pfam" id="PF00004">
    <property type="entry name" value="AAA"/>
    <property type="match status" value="1"/>
</dbReference>
<feature type="region of interest" description="Disordered" evidence="8">
    <location>
        <begin position="366"/>
        <end position="385"/>
    </location>
</feature>
<evidence type="ECO:0000256" key="7">
    <source>
        <dbReference type="SAM" id="Coils"/>
    </source>
</evidence>
<dbReference type="RefSeq" id="XP_027193584.1">
    <property type="nucleotide sequence ID" value="XM_027337783.1"/>
</dbReference>
<keyword evidence="6" id="KW-0647">Proteasome</keyword>
<evidence type="ECO:0000256" key="1">
    <source>
        <dbReference type="ARBA" id="ARBA00004496"/>
    </source>
</evidence>